<dbReference type="Gene3D" id="2.30.30.40">
    <property type="entry name" value="SH3 Domains"/>
    <property type="match status" value="1"/>
</dbReference>
<dbReference type="AlphaFoldDB" id="A0A8C6RJL3"/>
<evidence type="ECO:0000313" key="5">
    <source>
        <dbReference type="Ensembl" id="ENSNGAP00000018157.1"/>
    </source>
</evidence>
<dbReference type="CDD" id="cd11849">
    <property type="entry name" value="SH3_SPIN90"/>
    <property type="match status" value="1"/>
</dbReference>
<keyword evidence="6" id="KW-1185">Reference proteome</keyword>
<feature type="region of interest" description="Disordered" evidence="3">
    <location>
        <begin position="60"/>
        <end position="101"/>
    </location>
</feature>
<protein>
    <recommendedName>
        <fullName evidence="4">SH3 domain-containing protein</fullName>
    </recommendedName>
</protein>
<dbReference type="SUPFAM" id="SSF50044">
    <property type="entry name" value="SH3-domain"/>
    <property type="match status" value="1"/>
</dbReference>
<reference evidence="5" key="2">
    <citation type="submission" date="2025-09" db="UniProtKB">
        <authorList>
            <consortium name="Ensembl"/>
        </authorList>
    </citation>
    <scope>IDENTIFICATION</scope>
</reference>
<dbReference type="Proteomes" id="UP000694381">
    <property type="component" value="Unassembled WGS sequence"/>
</dbReference>
<evidence type="ECO:0000256" key="2">
    <source>
        <dbReference type="PROSITE-ProRule" id="PRU00192"/>
    </source>
</evidence>
<evidence type="ECO:0000259" key="4">
    <source>
        <dbReference type="PROSITE" id="PS50002"/>
    </source>
</evidence>
<dbReference type="SMART" id="SM00326">
    <property type="entry name" value="SH3"/>
    <property type="match status" value="1"/>
</dbReference>
<dbReference type="InterPro" id="IPR001452">
    <property type="entry name" value="SH3_domain"/>
</dbReference>
<dbReference type="PROSITE" id="PS50002">
    <property type="entry name" value="SH3"/>
    <property type="match status" value="1"/>
</dbReference>
<accession>A0A8C6RJL3</accession>
<evidence type="ECO:0000313" key="6">
    <source>
        <dbReference type="Proteomes" id="UP000694381"/>
    </source>
</evidence>
<dbReference type="InterPro" id="IPR036028">
    <property type="entry name" value="SH3-like_dom_sf"/>
</dbReference>
<proteinExistence type="predicted"/>
<feature type="domain" description="SH3" evidence="4">
    <location>
        <begin position="1"/>
        <end position="58"/>
    </location>
</feature>
<reference evidence="5" key="1">
    <citation type="submission" date="2025-08" db="UniProtKB">
        <authorList>
            <consortium name="Ensembl"/>
        </authorList>
    </citation>
    <scope>IDENTIFICATION</scope>
</reference>
<sequence length="101" mass="11040">MYRALYAFRSAEPNAMAFAAGETFLVLERSSAHWWLAARARSGETGYVPPAYLHRLQVSVPSRHGHPGPRDRTPSQAHRADPGNGQISSRLEAGASNRQGV</sequence>
<organism evidence="5 6">
    <name type="scientific">Nannospalax galili</name>
    <name type="common">Northern Israeli blind subterranean mole rat</name>
    <name type="synonym">Spalax galili</name>
    <dbReference type="NCBI Taxonomy" id="1026970"/>
    <lineage>
        <taxon>Eukaryota</taxon>
        <taxon>Metazoa</taxon>
        <taxon>Chordata</taxon>
        <taxon>Craniata</taxon>
        <taxon>Vertebrata</taxon>
        <taxon>Euteleostomi</taxon>
        <taxon>Mammalia</taxon>
        <taxon>Eutheria</taxon>
        <taxon>Euarchontoglires</taxon>
        <taxon>Glires</taxon>
        <taxon>Rodentia</taxon>
        <taxon>Myomorpha</taxon>
        <taxon>Muroidea</taxon>
        <taxon>Spalacidae</taxon>
        <taxon>Spalacinae</taxon>
        <taxon>Nannospalax</taxon>
    </lineage>
</organism>
<dbReference type="Pfam" id="PF00018">
    <property type="entry name" value="SH3_1"/>
    <property type="match status" value="1"/>
</dbReference>
<evidence type="ECO:0000256" key="1">
    <source>
        <dbReference type="ARBA" id="ARBA00022443"/>
    </source>
</evidence>
<keyword evidence="1 2" id="KW-0728">SH3 domain</keyword>
<dbReference type="InterPro" id="IPR035514">
    <property type="entry name" value="SPIN90_SH3"/>
</dbReference>
<dbReference type="Ensembl" id="ENSNGAT00000023799.1">
    <property type="protein sequence ID" value="ENSNGAP00000018157.1"/>
    <property type="gene ID" value="ENSNGAG00000018381.1"/>
</dbReference>
<feature type="compositionally biased region" description="Basic and acidic residues" evidence="3">
    <location>
        <begin position="68"/>
        <end position="81"/>
    </location>
</feature>
<dbReference type="GeneTree" id="ENSGT00390000015725"/>
<evidence type="ECO:0000256" key="3">
    <source>
        <dbReference type="SAM" id="MobiDB-lite"/>
    </source>
</evidence>
<name>A0A8C6RJL3_NANGA</name>